<evidence type="ECO:0000313" key="1">
    <source>
        <dbReference type="EMBL" id="PHN00678.1"/>
    </source>
</evidence>
<keyword evidence="2" id="KW-1185">Reference proteome</keyword>
<proteinExistence type="predicted"/>
<reference evidence="1 2" key="1">
    <citation type="submission" date="2017-10" db="EMBL/GenBank/DDBJ databases">
        <title>The draft genome sequence of Lewinella nigricans NBRC 102662.</title>
        <authorList>
            <person name="Wang K."/>
        </authorList>
    </citation>
    <scope>NUCLEOTIDE SEQUENCE [LARGE SCALE GENOMIC DNA]</scope>
    <source>
        <strain evidence="1 2">NBRC 102662</strain>
    </source>
</reference>
<sequence>MFGAPYSDNDLVEMILAGGEQENKAIAYILKRNRKKAYHLVLQRYGNQEDAKDVWLEGVTQLVLMIEAGKFRSGHSIDALLWRIFERIWFKMLSKNNKEQEKTEKLKLMETNPDPPDLFIINQELRAILKKLSTFLGDDCFKVLYLQAQSYKAEEIREKMPQFSSAQAVMNRIYRCKQRLSKEIETNEALQVYLDQLRTFYFNDK</sequence>
<comment type="caution">
    <text evidence="1">The sequence shown here is derived from an EMBL/GenBank/DDBJ whole genome shotgun (WGS) entry which is preliminary data.</text>
</comment>
<dbReference type="AlphaFoldDB" id="A0A2D0MX05"/>
<accession>A0A2D0MX05</accession>
<organism evidence="1 2">
    <name type="scientific">Flavilitoribacter nigricans (strain ATCC 23147 / DSM 23189 / NBRC 102662 / NCIMB 1420 / SS-2)</name>
    <name type="common">Lewinella nigricans</name>
    <dbReference type="NCBI Taxonomy" id="1122177"/>
    <lineage>
        <taxon>Bacteria</taxon>
        <taxon>Pseudomonadati</taxon>
        <taxon>Bacteroidota</taxon>
        <taxon>Saprospiria</taxon>
        <taxon>Saprospirales</taxon>
        <taxon>Lewinellaceae</taxon>
        <taxon>Flavilitoribacter</taxon>
    </lineage>
</organism>
<dbReference type="Proteomes" id="UP000223913">
    <property type="component" value="Unassembled WGS sequence"/>
</dbReference>
<dbReference type="Gene3D" id="1.10.1740.10">
    <property type="match status" value="1"/>
</dbReference>
<dbReference type="GO" id="GO:0006352">
    <property type="term" value="P:DNA-templated transcription initiation"/>
    <property type="evidence" value="ECO:0007669"/>
    <property type="project" value="InterPro"/>
</dbReference>
<dbReference type="SUPFAM" id="SSF88946">
    <property type="entry name" value="Sigma2 domain of RNA polymerase sigma factors"/>
    <property type="match status" value="1"/>
</dbReference>
<evidence type="ECO:0008006" key="3">
    <source>
        <dbReference type="Google" id="ProtNLM"/>
    </source>
</evidence>
<gene>
    <name evidence="1" type="ORF">CRP01_40985</name>
</gene>
<name>A0A2D0MX05_FLAN2</name>
<dbReference type="GO" id="GO:0003700">
    <property type="term" value="F:DNA-binding transcription factor activity"/>
    <property type="evidence" value="ECO:0007669"/>
    <property type="project" value="InterPro"/>
</dbReference>
<dbReference type="EMBL" id="PDUD01000082">
    <property type="protein sequence ID" value="PHN00678.1"/>
    <property type="molecule type" value="Genomic_DNA"/>
</dbReference>
<protein>
    <recommendedName>
        <fullName evidence="3">Sigma-70 family RNA polymerase sigma factor</fullName>
    </recommendedName>
</protein>
<evidence type="ECO:0000313" key="2">
    <source>
        <dbReference type="Proteomes" id="UP000223913"/>
    </source>
</evidence>
<dbReference type="InterPro" id="IPR013325">
    <property type="entry name" value="RNA_pol_sigma_r2"/>
</dbReference>